<comment type="caution">
    <text evidence="2">The sequence shown here is derived from an EMBL/GenBank/DDBJ whole genome shotgun (WGS) entry which is preliminary data.</text>
</comment>
<accession>A0A0I9U319</accession>
<dbReference type="AlphaFoldDB" id="A0A0I9U319"/>
<feature type="region of interest" description="Disordered" evidence="1">
    <location>
        <begin position="455"/>
        <end position="474"/>
    </location>
</feature>
<dbReference type="Proteomes" id="UP000036334">
    <property type="component" value="Unassembled WGS sequence"/>
</dbReference>
<feature type="compositionally biased region" description="Low complexity" evidence="1">
    <location>
        <begin position="242"/>
        <end position="253"/>
    </location>
</feature>
<dbReference type="InterPro" id="IPR019710">
    <property type="entry name" value="DUF4226"/>
</dbReference>
<feature type="region of interest" description="Disordered" evidence="1">
    <location>
        <begin position="322"/>
        <end position="360"/>
    </location>
</feature>
<sequence length="474" mass="49249">MSPYDDLLAVVKYVRDRTGDPNAWQSGLTPSEVSAVVTPTTRLEQLDAILCKVRQQHSDLFAPTVAMPGDLGLWLRGSGVPAAAEPQQGDAAETIGYAEAALAHQNSASSQLDLQVISAILNAHLKTVEGREALNKLQQETEGAVRTRSDLDTPAGARDFQRFLITKLRDIRAVVANASLDDTSKSALMAAWTSLYGASKTGLDVPSGQRPASAALIGASAPGASQQVAELPDAEDPYLDSLLLDDPRPTAGPTAPPMPMTPMMPSIPNLGVVPTPGGLTAPGSIPGWNAPGGLPLSRLLDGIGTEPEPRDFDKEQLASADPNLKDQEPDHHNDDGEKESSAEKPESPPTGPTTVTLPDGETVTAASPQLAAAIKAAVGGASIADAFREQGITIPAPGTTVTNPIDPSRVTPGDVGIFTDRHALALGRSQALLDGQIQHISAVTGPSFLGWEHPPTQTGTPTPTWPAATATGSQ</sequence>
<protein>
    <recommendedName>
        <fullName evidence="4">DUF4226 domain-containing protein</fullName>
    </recommendedName>
</protein>
<dbReference type="EMBL" id="LDPR01000014">
    <property type="protein sequence ID" value="KLO35488.1"/>
    <property type="molecule type" value="Genomic_DNA"/>
</dbReference>
<reference evidence="2 3" key="1">
    <citation type="submission" date="2015-05" db="EMBL/GenBank/DDBJ databases">
        <title>Genome sequence of Mycobacterium haemophilum.</title>
        <authorList>
            <person name="Greninger A.L."/>
            <person name="Cunningham G."/>
            <person name="Miller S."/>
        </authorList>
    </citation>
    <scope>NUCLEOTIDE SEQUENCE [LARGE SCALE GENOMIC DNA]</scope>
    <source>
        <strain evidence="3">UC1</strain>
    </source>
</reference>
<dbReference type="PATRIC" id="fig|29311.18.peg.1327"/>
<evidence type="ECO:0008006" key="4">
    <source>
        <dbReference type="Google" id="ProtNLM"/>
    </source>
</evidence>
<proteinExistence type="predicted"/>
<evidence type="ECO:0000256" key="1">
    <source>
        <dbReference type="SAM" id="MobiDB-lite"/>
    </source>
</evidence>
<dbReference type="RefSeq" id="WP_047315685.1">
    <property type="nucleotide sequence ID" value="NZ_LDPQ01000015.1"/>
</dbReference>
<gene>
    <name evidence="2" type="ORF">ABH38_15465</name>
</gene>
<keyword evidence="3" id="KW-1185">Reference proteome</keyword>
<evidence type="ECO:0000313" key="3">
    <source>
        <dbReference type="Proteomes" id="UP000036334"/>
    </source>
</evidence>
<feature type="region of interest" description="Disordered" evidence="1">
    <location>
        <begin position="242"/>
        <end position="275"/>
    </location>
</feature>
<dbReference type="Pfam" id="PF10774">
    <property type="entry name" value="DUF4226"/>
    <property type="match status" value="1"/>
</dbReference>
<name>A0A0I9U319_9MYCO</name>
<dbReference type="STRING" id="1202450.B586_02355"/>
<feature type="compositionally biased region" description="Basic and acidic residues" evidence="1">
    <location>
        <begin position="323"/>
        <end position="346"/>
    </location>
</feature>
<dbReference type="OrthoDB" id="4761006at2"/>
<organism evidence="2 3">
    <name type="scientific">Mycobacterium haemophilum</name>
    <dbReference type="NCBI Taxonomy" id="29311"/>
    <lineage>
        <taxon>Bacteria</taxon>
        <taxon>Bacillati</taxon>
        <taxon>Actinomycetota</taxon>
        <taxon>Actinomycetes</taxon>
        <taxon>Mycobacteriales</taxon>
        <taxon>Mycobacteriaceae</taxon>
        <taxon>Mycobacterium</taxon>
    </lineage>
</organism>
<evidence type="ECO:0000313" key="2">
    <source>
        <dbReference type="EMBL" id="KLO35488.1"/>
    </source>
</evidence>